<dbReference type="Proteomes" id="UP000240569">
    <property type="component" value="Unassembled WGS sequence"/>
</dbReference>
<evidence type="ECO:0000313" key="2">
    <source>
        <dbReference type="EMBL" id="PSN86876.1"/>
    </source>
</evidence>
<dbReference type="GO" id="GO:0006203">
    <property type="term" value="P:dGTP catabolic process"/>
    <property type="evidence" value="ECO:0007669"/>
    <property type="project" value="TreeGrafter"/>
</dbReference>
<organism evidence="2 3">
    <name type="scientific">Candidatus Marsarchaeota G1 archaeon BE_D</name>
    <dbReference type="NCBI Taxonomy" id="1978156"/>
    <lineage>
        <taxon>Archaea</taxon>
        <taxon>Candidatus Marsarchaeota</taxon>
        <taxon>Candidatus Marsarchaeota group 1</taxon>
    </lineage>
</organism>
<dbReference type="InterPro" id="IPR003607">
    <property type="entry name" value="HD/PDEase_dom"/>
</dbReference>
<sequence>MNKKFYSEIMDPIHGYISFTEIERKIIDTETFQRLHRLKQLGMAFVVYPGGIHTRFSHSIGAMHLAGLSAQKLIEDGILGEDAWQIARLGALLHDIGHGPFSHSSENTLKKKTGLTHEDMTSKLILETEIGDKLEEEGYDKNLMSKLAIGQADYKGSKVISKIIAGQVDVDKLDFLNRDAHFTGVPYGKVDHRRLIEGLQVYSNDLVINYNALYALEQFIIARYEMFKAVYYHRTVRAAETMFDKILGSFSDELGISDKISSQEYLGLDDGYVWSKLRQLCKTEFKEKEKKKSQQLFNMLQKRELLKSCYEILRHETDPSGRIMENEKVVFAIIESIATEAGVDVEDVFIDSPALPTIPLGTFGDKTFDVKIFDEKNKKLLSLAKISPIGEALTRYMEVIRVYTLPKHREAVSLAATKVFKREFLSEKVSY</sequence>
<reference evidence="2 3" key="1">
    <citation type="submission" date="2017-04" db="EMBL/GenBank/DDBJ databases">
        <title>Novel microbial lineages endemic to geothermal iron-oxide mats fill important gaps in the evolutionary history of Archaea.</title>
        <authorList>
            <person name="Jay Z.J."/>
            <person name="Beam J.P."/>
            <person name="Dlakic M."/>
            <person name="Rusch D.B."/>
            <person name="Kozubal M.A."/>
            <person name="Inskeep W.P."/>
        </authorList>
    </citation>
    <scope>NUCLEOTIDE SEQUENCE [LARGE SCALE GENOMIC DNA]</scope>
    <source>
        <strain evidence="2">BE_D</strain>
    </source>
</reference>
<feature type="domain" description="HD/PDEase" evidence="1">
    <location>
        <begin position="51"/>
        <end position="185"/>
    </location>
</feature>
<dbReference type="InterPro" id="IPR045509">
    <property type="entry name" value="HD_assoc_2"/>
</dbReference>
<name>A0A2R6AKI4_9ARCH</name>
<dbReference type="GO" id="GO:0008832">
    <property type="term" value="F:dGTPase activity"/>
    <property type="evidence" value="ECO:0007669"/>
    <property type="project" value="TreeGrafter"/>
</dbReference>
<protein>
    <recommendedName>
        <fullName evidence="1">HD/PDEase domain-containing protein</fullName>
    </recommendedName>
</protein>
<dbReference type="SUPFAM" id="SSF109604">
    <property type="entry name" value="HD-domain/PDEase-like"/>
    <property type="match status" value="1"/>
</dbReference>
<dbReference type="Pfam" id="PF19276">
    <property type="entry name" value="HD_assoc_2"/>
    <property type="match status" value="1"/>
</dbReference>
<dbReference type="PANTHER" id="PTHR11373:SF4">
    <property type="entry name" value="DEOXYNUCLEOSIDE TRIPHOSPHATE TRIPHOSPHOHYDROLASE SAMHD1"/>
    <property type="match status" value="1"/>
</dbReference>
<dbReference type="SMART" id="SM00471">
    <property type="entry name" value="HDc"/>
    <property type="match status" value="1"/>
</dbReference>
<comment type="caution">
    <text evidence="2">The sequence shown here is derived from an EMBL/GenBank/DDBJ whole genome shotgun (WGS) entry which is preliminary data.</text>
</comment>
<dbReference type="Gene3D" id="1.10.3210.10">
    <property type="entry name" value="Hypothetical protein af1432"/>
    <property type="match status" value="1"/>
</dbReference>
<dbReference type="InterPro" id="IPR050135">
    <property type="entry name" value="dGTPase-like"/>
</dbReference>
<gene>
    <name evidence="2" type="ORF">B9Q02_00260</name>
</gene>
<dbReference type="EMBL" id="NEXD01000001">
    <property type="protein sequence ID" value="PSN86876.1"/>
    <property type="molecule type" value="Genomic_DNA"/>
</dbReference>
<dbReference type="Pfam" id="PF01966">
    <property type="entry name" value="HD"/>
    <property type="match status" value="1"/>
</dbReference>
<dbReference type="PANTHER" id="PTHR11373">
    <property type="entry name" value="DEOXYNUCLEOSIDE TRIPHOSPHATE TRIPHOSPHOHYDROLASE"/>
    <property type="match status" value="1"/>
</dbReference>
<evidence type="ECO:0000259" key="1">
    <source>
        <dbReference type="SMART" id="SM00471"/>
    </source>
</evidence>
<evidence type="ECO:0000313" key="3">
    <source>
        <dbReference type="Proteomes" id="UP000240569"/>
    </source>
</evidence>
<accession>A0A2R6AKI4</accession>
<proteinExistence type="predicted"/>
<dbReference type="InterPro" id="IPR006674">
    <property type="entry name" value="HD_domain"/>
</dbReference>
<dbReference type="CDD" id="cd00077">
    <property type="entry name" value="HDc"/>
    <property type="match status" value="1"/>
</dbReference>
<dbReference type="AlphaFoldDB" id="A0A2R6AKI4"/>